<dbReference type="AlphaFoldDB" id="A0A6A5FS75"/>
<accession>A0A6A5FS75</accession>
<feature type="region of interest" description="Disordered" evidence="1">
    <location>
        <begin position="43"/>
        <end position="134"/>
    </location>
</feature>
<name>A0A6A5FS75_PERFL</name>
<keyword evidence="2" id="KW-0812">Transmembrane</keyword>
<evidence type="ECO:0000313" key="5">
    <source>
        <dbReference type="Proteomes" id="UP000465112"/>
    </source>
</evidence>
<dbReference type="Pfam" id="PF15102">
    <property type="entry name" value="TMEM154"/>
    <property type="match status" value="1"/>
</dbReference>
<proteinExistence type="predicted"/>
<keyword evidence="3" id="KW-0732">Signal</keyword>
<keyword evidence="5" id="KW-1185">Reference proteome</keyword>
<keyword evidence="2" id="KW-1133">Transmembrane helix</keyword>
<sequence length="228" mass="24961">MFASGTGSMRGPRAKTPLLLLLLLLPLLLTTLTGTETLPTVSNATSALDNKGPNILQNGSEHRQLRTPRAQKTLPTVSNDTSALDPSLKEEDSERLNILLNRSKNGQLTTPPTHSNISSETTNDPQDSTDVPEEDNGLSPIIILIPVVLVVVIISMIVCGIFIHRRCNQKVRDQELGKEDPYLDGSSTEKVPMPMFEEDVPSVLELEMEELGQWMKKDGKPAEDSKLA</sequence>
<comment type="caution">
    <text evidence="4">The sequence shown here is derived from an EMBL/GenBank/DDBJ whole genome shotgun (WGS) entry which is preliminary data.</text>
</comment>
<feature type="chain" id="PRO_5025543788" description="Transmembrane protein 154" evidence="3">
    <location>
        <begin position="38"/>
        <end position="228"/>
    </location>
</feature>
<feature type="signal peptide" evidence="3">
    <location>
        <begin position="1"/>
        <end position="37"/>
    </location>
</feature>
<feature type="compositionally biased region" description="Polar residues" evidence="1">
    <location>
        <begin position="73"/>
        <end position="84"/>
    </location>
</feature>
<evidence type="ECO:0000256" key="3">
    <source>
        <dbReference type="SAM" id="SignalP"/>
    </source>
</evidence>
<dbReference type="InterPro" id="IPR053087">
    <property type="entry name" value="TMEM154-like"/>
</dbReference>
<feature type="compositionally biased region" description="Polar residues" evidence="1">
    <location>
        <begin position="100"/>
        <end position="129"/>
    </location>
</feature>
<reference evidence="4 5" key="1">
    <citation type="submission" date="2019-06" db="EMBL/GenBank/DDBJ databases">
        <title>A chromosome-scale genome assembly of the European perch, Perca fluviatilis.</title>
        <authorList>
            <person name="Roques C."/>
            <person name="Zahm M."/>
            <person name="Cabau C."/>
            <person name="Klopp C."/>
            <person name="Bouchez O."/>
            <person name="Donnadieu C."/>
            <person name="Kuhl H."/>
            <person name="Gislard M."/>
            <person name="Guendouz S."/>
            <person name="Journot L."/>
            <person name="Haffray P."/>
            <person name="Bestin A."/>
            <person name="Morvezen R."/>
            <person name="Feron R."/>
            <person name="Wen M."/>
            <person name="Jouanno E."/>
            <person name="Herpin A."/>
            <person name="Schartl M."/>
            <person name="Postlethwait J."/>
            <person name="Schaerlinger B."/>
            <person name="Chardard D."/>
            <person name="Lecocq T."/>
            <person name="Poncet C."/>
            <person name="Jaffrelo L."/>
            <person name="Lampietro C."/>
            <person name="Guiguen Y."/>
        </authorList>
    </citation>
    <scope>NUCLEOTIDE SEQUENCE [LARGE SCALE GENOMIC DNA]</scope>
    <source>
        <tissue evidence="4">Blood</tissue>
    </source>
</reference>
<evidence type="ECO:0000313" key="4">
    <source>
        <dbReference type="EMBL" id="KAF1395405.1"/>
    </source>
</evidence>
<evidence type="ECO:0000256" key="2">
    <source>
        <dbReference type="SAM" id="Phobius"/>
    </source>
</evidence>
<dbReference type="OrthoDB" id="9451445at2759"/>
<dbReference type="Proteomes" id="UP000465112">
    <property type="component" value="Chromosome 1"/>
</dbReference>
<keyword evidence="2" id="KW-0472">Membrane</keyword>
<dbReference type="PANTHER" id="PTHR36526:SF1">
    <property type="entry name" value="TRANSMEMBRANE PROTEIN 154"/>
    <property type="match status" value="1"/>
</dbReference>
<evidence type="ECO:0008006" key="6">
    <source>
        <dbReference type="Google" id="ProtNLM"/>
    </source>
</evidence>
<dbReference type="EMBL" id="VHII01000001">
    <property type="protein sequence ID" value="KAF1395405.1"/>
    <property type="molecule type" value="Genomic_DNA"/>
</dbReference>
<evidence type="ECO:0000256" key="1">
    <source>
        <dbReference type="SAM" id="MobiDB-lite"/>
    </source>
</evidence>
<organism evidence="4 5">
    <name type="scientific">Perca fluviatilis</name>
    <name type="common">European perch</name>
    <dbReference type="NCBI Taxonomy" id="8168"/>
    <lineage>
        <taxon>Eukaryota</taxon>
        <taxon>Metazoa</taxon>
        <taxon>Chordata</taxon>
        <taxon>Craniata</taxon>
        <taxon>Vertebrata</taxon>
        <taxon>Euteleostomi</taxon>
        <taxon>Actinopterygii</taxon>
        <taxon>Neopterygii</taxon>
        <taxon>Teleostei</taxon>
        <taxon>Neoteleostei</taxon>
        <taxon>Acanthomorphata</taxon>
        <taxon>Eupercaria</taxon>
        <taxon>Perciformes</taxon>
        <taxon>Percoidei</taxon>
        <taxon>Percidae</taxon>
        <taxon>Percinae</taxon>
        <taxon>Perca</taxon>
    </lineage>
</organism>
<feature type="transmembrane region" description="Helical" evidence="2">
    <location>
        <begin position="141"/>
        <end position="163"/>
    </location>
</feature>
<gene>
    <name evidence="4" type="ORF">PFLUV_G00011180</name>
</gene>
<dbReference type="PANTHER" id="PTHR36526">
    <property type="entry name" value="TRANSMEMBRANE PROTEIN 154"/>
    <property type="match status" value="1"/>
</dbReference>
<dbReference type="InterPro" id="IPR028064">
    <property type="entry name" value="TMEM154"/>
</dbReference>
<protein>
    <recommendedName>
        <fullName evidence="6">Transmembrane protein 154</fullName>
    </recommendedName>
</protein>